<dbReference type="InterPro" id="IPR002575">
    <property type="entry name" value="Aminoglycoside_PTrfase"/>
</dbReference>
<protein>
    <recommendedName>
        <fullName evidence="1">Aminoglycoside phosphotransferase domain-containing protein</fullName>
    </recommendedName>
</protein>
<proteinExistence type="predicted"/>
<keyword evidence="3" id="KW-1185">Reference proteome</keyword>
<feature type="domain" description="Aminoglycoside phosphotransferase" evidence="1">
    <location>
        <begin position="18"/>
        <end position="218"/>
    </location>
</feature>
<gene>
    <name evidence="2" type="ORF">GCM10022223_13690</name>
</gene>
<reference evidence="3" key="1">
    <citation type="journal article" date="2019" name="Int. J. Syst. Evol. Microbiol.">
        <title>The Global Catalogue of Microorganisms (GCM) 10K type strain sequencing project: providing services to taxonomists for standard genome sequencing and annotation.</title>
        <authorList>
            <consortium name="The Broad Institute Genomics Platform"/>
            <consortium name="The Broad Institute Genome Sequencing Center for Infectious Disease"/>
            <person name="Wu L."/>
            <person name="Ma J."/>
        </authorList>
    </citation>
    <scope>NUCLEOTIDE SEQUENCE [LARGE SCALE GENOMIC DNA]</scope>
    <source>
        <strain evidence="3">JCM 16902</strain>
    </source>
</reference>
<name>A0ABP6Z6J1_9ACTN</name>
<dbReference type="InterPro" id="IPR011009">
    <property type="entry name" value="Kinase-like_dom_sf"/>
</dbReference>
<accession>A0ABP6Z6J1</accession>
<dbReference type="SUPFAM" id="SSF56112">
    <property type="entry name" value="Protein kinase-like (PK-like)"/>
    <property type="match status" value="1"/>
</dbReference>
<evidence type="ECO:0000313" key="2">
    <source>
        <dbReference type="EMBL" id="GAA3599500.1"/>
    </source>
</evidence>
<dbReference type="Proteomes" id="UP001501074">
    <property type="component" value="Unassembled WGS sequence"/>
</dbReference>
<comment type="caution">
    <text evidence="2">The sequence shown here is derived from an EMBL/GenBank/DDBJ whole genome shotgun (WGS) entry which is preliminary data.</text>
</comment>
<dbReference type="Pfam" id="PF01636">
    <property type="entry name" value="APH"/>
    <property type="match status" value="1"/>
</dbReference>
<dbReference type="Gene3D" id="3.90.1200.10">
    <property type="match status" value="1"/>
</dbReference>
<dbReference type="EMBL" id="BAAAZO010000002">
    <property type="protein sequence ID" value="GAA3599500.1"/>
    <property type="molecule type" value="Genomic_DNA"/>
</dbReference>
<organism evidence="2 3">
    <name type="scientific">Kineosporia mesophila</name>
    <dbReference type="NCBI Taxonomy" id="566012"/>
    <lineage>
        <taxon>Bacteria</taxon>
        <taxon>Bacillati</taxon>
        <taxon>Actinomycetota</taxon>
        <taxon>Actinomycetes</taxon>
        <taxon>Kineosporiales</taxon>
        <taxon>Kineosporiaceae</taxon>
        <taxon>Kineosporia</taxon>
    </lineage>
</organism>
<evidence type="ECO:0000259" key="1">
    <source>
        <dbReference type="Pfam" id="PF01636"/>
    </source>
</evidence>
<sequence length="257" mass="28447">MRDLSWGLVGTTVLEVVHGGERYVVKAGDGLDRQLAREVRAHGEWVAVWSVRGRAPGLVWADAGAKVLVTRFLPGVLVEGTGHEFRAGTYRQAGELLAVFHGQFSTVDEDFEARTRARALWWLDQPHRIDADSLARLREVIAGWPASSSVVVVPTHGDWQPRNWVVEDGVVGVIDFGRADLRPALTDFARLSAQQFRGRPELEVAFFEGYGERPGDSGAWGRHCVREAIGTAVWAHQVGDEGFERQGLRMIAEALEM</sequence>
<evidence type="ECO:0000313" key="3">
    <source>
        <dbReference type="Proteomes" id="UP001501074"/>
    </source>
</evidence>